<evidence type="ECO:0000313" key="2">
    <source>
        <dbReference type="EMBL" id="MBB1487603.1"/>
    </source>
</evidence>
<dbReference type="InterPro" id="IPR036165">
    <property type="entry name" value="YefM-like_sf"/>
</dbReference>
<proteinExistence type="inferred from homology"/>
<dbReference type="Proteomes" id="UP000565262">
    <property type="component" value="Unassembled WGS sequence"/>
</dbReference>
<organism evidence="2 3">
    <name type="scientific">Oceanospirillum sediminis</name>
    <dbReference type="NCBI Taxonomy" id="2760088"/>
    <lineage>
        <taxon>Bacteria</taxon>
        <taxon>Pseudomonadati</taxon>
        <taxon>Pseudomonadota</taxon>
        <taxon>Gammaproteobacteria</taxon>
        <taxon>Oceanospirillales</taxon>
        <taxon>Oceanospirillaceae</taxon>
        <taxon>Oceanospirillum</taxon>
    </lineage>
</organism>
<protein>
    <submittedName>
        <fullName evidence="2">Type II toxin-antitoxin system prevent-host-death family antitoxin</fullName>
    </submittedName>
</protein>
<accession>A0A839IQ26</accession>
<evidence type="ECO:0000313" key="3">
    <source>
        <dbReference type="Proteomes" id="UP000565262"/>
    </source>
</evidence>
<dbReference type="AlphaFoldDB" id="A0A839IQ26"/>
<sequence>MIRMTPDELLQNLGDTVNSTAMENRTILIEGSKGNAIMISEEDWNSINDILQVVSMSGIAESIRTGLQSEIDITAEHID</sequence>
<dbReference type="RefSeq" id="WP_182809377.1">
    <property type="nucleotide sequence ID" value="NZ_JACJFM010000016.1"/>
</dbReference>
<reference evidence="2 3" key="1">
    <citation type="submission" date="2020-08" db="EMBL/GenBank/DDBJ databases">
        <title>Oceanospirillum sp. nov. isolated from marine sediment.</title>
        <authorList>
            <person name="Ji X."/>
        </authorList>
    </citation>
    <scope>NUCLEOTIDE SEQUENCE [LARGE SCALE GENOMIC DNA]</scope>
    <source>
        <strain evidence="2 3">D5</strain>
    </source>
</reference>
<comment type="similarity">
    <text evidence="1">Belongs to the phD/YefM antitoxin family.</text>
</comment>
<evidence type="ECO:0000256" key="1">
    <source>
        <dbReference type="ARBA" id="ARBA00009981"/>
    </source>
</evidence>
<comment type="caution">
    <text evidence="2">The sequence shown here is derived from an EMBL/GenBank/DDBJ whole genome shotgun (WGS) entry which is preliminary data.</text>
</comment>
<gene>
    <name evidence="2" type="ORF">H4O21_13385</name>
</gene>
<keyword evidence="3" id="KW-1185">Reference proteome</keyword>
<dbReference type="EMBL" id="JACJFM010000016">
    <property type="protein sequence ID" value="MBB1487603.1"/>
    <property type="molecule type" value="Genomic_DNA"/>
</dbReference>
<name>A0A839IQ26_9GAMM</name>
<dbReference type="Gene3D" id="3.40.1620.10">
    <property type="entry name" value="YefM-like domain"/>
    <property type="match status" value="1"/>
</dbReference>
<dbReference type="SUPFAM" id="SSF143120">
    <property type="entry name" value="YefM-like"/>
    <property type="match status" value="1"/>
</dbReference>